<accession>A0A178ZJT4</accession>
<gene>
    <name evidence="2" type="ORF">AYL99_05061</name>
</gene>
<protein>
    <submittedName>
        <fullName evidence="2">Uncharacterized protein</fullName>
    </submittedName>
</protein>
<reference evidence="2 3" key="1">
    <citation type="submission" date="2016-04" db="EMBL/GenBank/DDBJ databases">
        <title>Draft genome of Fonsecaea erecta CBS 125763.</title>
        <authorList>
            <person name="Weiss V.A."/>
            <person name="Vicente V.A."/>
            <person name="Raittz R.T."/>
            <person name="Moreno L.F."/>
            <person name="De Souza E.M."/>
            <person name="Pedrosa F.O."/>
            <person name="Steffens M.B."/>
            <person name="Faoro H."/>
            <person name="Tadra-Sfeir M.Z."/>
            <person name="Najafzadeh M.J."/>
            <person name="Felipe M.S."/>
            <person name="Teixeira M."/>
            <person name="Sun J."/>
            <person name="Xi L."/>
            <person name="Gomes R."/>
            <person name="De Azevedo C.M."/>
            <person name="Salgado C.G."/>
            <person name="Da Silva M.B."/>
            <person name="Nascimento M.F."/>
            <person name="Queiroz-Telles F."/>
            <person name="Attili D.S."/>
            <person name="Gorbushina A."/>
        </authorList>
    </citation>
    <scope>NUCLEOTIDE SEQUENCE [LARGE SCALE GENOMIC DNA]</scope>
    <source>
        <strain evidence="2 3">CBS 125763</strain>
    </source>
</reference>
<feature type="region of interest" description="Disordered" evidence="1">
    <location>
        <begin position="322"/>
        <end position="430"/>
    </location>
</feature>
<dbReference type="RefSeq" id="XP_018693426.1">
    <property type="nucleotide sequence ID" value="XM_018836573.1"/>
</dbReference>
<dbReference type="GeneID" id="30009229"/>
<dbReference type="AlphaFoldDB" id="A0A178ZJT4"/>
<evidence type="ECO:0000313" key="2">
    <source>
        <dbReference type="EMBL" id="OAP60059.1"/>
    </source>
</evidence>
<feature type="compositionally biased region" description="Basic and acidic residues" evidence="1">
    <location>
        <begin position="375"/>
        <end position="421"/>
    </location>
</feature>
<feature type="region of interest" description="Disordered" evidence="1">
    <location>
        <begin position="829"/>
        <end position="873"/>
    </location>
</feature>
<comment type="caution">
    <text evidence="2">The sequence shown here is derived from an EMBL/GenBank/DDBJ whole genome shotgun (WGS) entry which is preliminary data.</text>
</comment>
<name>A0A178ZJT4_9EURO</name>
<evidence type="ECO:0000313" key="3">
    <source>
        <dbReference type="Proteomes" id="UP000078343"/>
    </source>
</evidence>
<evidence type="ECO:0000256" key="1">
    <source>
        <dbReference type="SAM" id="MobiDB-lite"/>
    </source>
</evidence>
<dbReference type="Proteomes" id="UP000078343">
    <property type="component" value="Unassembled WGS sequence"/>
</dbReference>
<dbReference type="OrthoDB" id="4138962at2759"/>
<feature type="compositionally biased region" description="Acidic residues" evidence="1">
    <location>
        <begin position="833"/>
        <end position="857"/>
    </location>
</feature>
<dbReference type="EMBL" id="LVYI01000004">
    <property type="protein sequence ID" value="OAP60059.1"/>
    <property type="molecule type" value="Genomic_DNA"/>
</dbReference>
<sequence>MDSIVAGEPYSIQAGAVLVALSAWHLYPDIVVLDKTNHEIRQGDELIPLGGLLTIGLKRTAPGTAHDGVYWSLSLAHLRYYGEPVHSSKSISAASHRLSIDQFAIVALGCVLGSWGVSTEGLSDGLKLIHAIGKTLETWLDEQKPSPLYSALKDTSWINVLVEAARSFDRSAGEEREVCRKLLNLGLRHHKFLAAVPNDMFGLRSPRILRLIARQEDQVGFIRKIMSKRKARQDSLVIRILQQEGRTVQVADGTEDEWKASQYATVLPPTAGHMRWVVVNKNPGLSSTPQEAPMLDCSGDDVHLVDAKDIIAQGSAEHFRWRSPPKFFKNPSERATVNRTSQQEEEEEEEGPQHLVLRLQVSGNASKGKHRGKRNPKEPQRPGSMKPRDKQRGASESPEEIRKKWSRHRDSPEPYEVKDPADSNATTEKPNVVEQSISLSFCAGDKEGVALFQRTDRWSPRNETYYDSEVKKLDMRTITDFLEAGVISANLFVRHLSEYSSTSSVASQMIASLRALASCVEVYKNLPGATIAPSLLTGSTSLGGSKWVVATADSIRGFETQTKGSKLHNLLPLSLSRPATFACIVMLESGGFNLEPAGLQQVMAVSTDNSLYVAAPLLCDPLTDLQTHEVRRVVGNIGRAGIALLIPPLNPGVRKYQVEQWNLVTHAPFDGDLSDCFQSTSLHLHFTGYELPIMTSEHGSRFIEAFFLETVISVHDAGKWVADLDILTSLESASLRSVVRQTQCPQRPAGHPPSFDVASIDCWEELLAKPTKCGVVRAHGNWQARLAAAAVSVQLGYKTAVFRKHGCWACAYKTAQQLVTTRRTTEQVAEWSDGADELSDSEEVDLEETDPDEDAEAADSMAGEQQQPAVRQSPLGRVIFVL</sequence>
<proteinExistence type="predicted"/>
<organism evidence="2 3">
    <name type="scientific">Fonsecaea erecta</name>
    <dbReference type="NCBI Taxonomy" id="1367422"/>
    <lineage>
        <taxon>Eukaryota</taxon>
        <taxon>Fungi</taxon>
        <taxon>Dikarya</taxon>
        <taxon>Ascomycota</taxon>
        <taxon>Pezizomycotina</taxon>
        <taxon>Eurotiomycetes</taxon>
        <taxon>Chaetothyriomycetidae</taxon>
        <taxon>Chaetothyriales</taxon>
        <taxon>Herpotrichiellaceae</taxon>
        <taxon>Fonsecaea</taxon>
    </lineage>
</organism>
<keyword evidence="3" id="KW-1185">Reference proteome</keyword>